<evidence type="ECO:0000313" key="2">
    <source>
        <dbReference type="EMBL" id="GAA0138334.1"/>
    </source>
</evidence>
<gene>
    <name evidence="2" type="ORF">LIER_00097</name>
</gene>
<dbReference type="AlphaFoldDB" id="A0AAV3NGQ2"/>
<dbReference type="EMBL" id="BAABME010000006">
    <property type="protein sequence ID" value="GAA0138334.1"/>
    <property type="molecule type" value="Genomic_DNA"/>
</dbReference>
<feature type="region of interest" description="Disordered" evidence="1">
    <location>
        <begin position="1"/>
        <end position="77"/>
    </location>
</feature>
<proteinExistence type="predicted"/>
<evidence type="ECO:0000313" key="3">
    <source>
        <dbReference type="Proteomes" id="UP001454036"/>
    </source>
</evidence>
<organism evidence="2 3">
    <name type="scientific">Lithospermum erythrorhizon</name>
    <name type="common">Purple gromwell</name>
    <name type="synonym">Lithospermum officinale var. erythrorhizon</name>
    <dbReference type="NCBI Taxonomy" id="34254"/>
    <lineage>
        <taxon>Eukaryota</taxon>
        <taxon>Viridiplantae</taxon>
        <taxon>Streptophyta</taxon>
        <taxon>Embryophyta</taxon>
        <taxon>Tracheophyta</taxon>
        <taxon>Spermatophyta</taxon>
        <taxon>Magnoliopsida</taxon>
        <taxon>eudicotyledons</taxon>
        <taxon>Gunneridae</taxon>
        <taxon>Pentapetalae</taxon>
        <taxon>asterids</taxon>
        <taxon>lamiids</taxon>
        <taxon>Boraginales</taxon>
        <taxon>Boraginaceae</taxon>
        <taxon>Boraginoideae</taxon>
        <taxon>Lithospermeae</taxon>
        <taxon>Lithospermum</taxon>
    </lineage>
</organism>
<accession>A0AAV3NGQ2</accession>
<comment type="caution">
    <text evidence="2">The sequence shown here is derived from an EMBL/GenBank/DDBJ whole genome shotgun (WGS) entry which is preliminary data.</text>
</comment>
<name>A0AAV3NGQ2_LITER</name>
<feature type="compositionally biased region" description="Basic and acidic residues" evidence="1">
    <location>
        <begin position="1"/>
        <end position="41"/>
    </location>
</feature>
<sequence>MKNQLEKPQNHTKEKTDVNNGTKLEKPTLTHKLTSEADKPNQDPQQPHAAAAYTPSQPDHHAKRHSKYQYGESPNNK</sequence>
<dbReference type="Proteomes" id="UP001454036">
    <property type="component" value="Unassembled WGS sequence"/>
</dbReference>
<evidence type="ECO:0000256" key="1">
    <source>
        <dbReference type="SAM" id="MobiDB-lite"/>
    </source>
</evidence>
<keyword evidence="3" id="KW-1185">Reference proteome</keyword>
<protein>
    <submittedName>
        <fullName evidence="2">Uncharacterized protein</fullName>
    </submittedName>
</protein>
<reference evidence="2 3" key="1">
    <citation type="submission" date="2024-01" db="EMBL/GenBank/DDBJ databases">
        <title>The complete chloroplast genome sequence of Lithospermum erythrorhizon: insights into the phylogenetic relationship among Boraginaceae species and the maternal lineages of purple gromwells.</title>
        <authorList>
            <person name="Okada T."/>
            <person name="Watanabe K."/>
        </authorList>
    </citation>
    <scope>NUCLEOTIDE SEQUENCE [LARGE SCALE GENOMIC DNA]</scope>
</reference>